<keyword evidence="3" id="KW-1185">Reference proteome</keyword>
<sequence length="176" mass="19044">MAMQRTASSSLKHAGMINKDVTTASTTQPGLVFARSPGTRVPGKGQTSPMPCHSRLPMQPRDLHTIVDGVIPVPRCTSESCTRSRPVGLSFFPGIPTTPSGAKTRRSSFFYLARLSPRTRSRQHRSGHLAYYRKPLGVNRMRPRAALICWQSGSVPPVCPTAGPSPPPLSVGRDTL</sequence>
<evidence type="ECO:0000313" key="2">
    <source>
        <dbReference type="EMBL" id="KAK4138497.1"/>
    </source>
</evidence>
<proteinExistence type="predicted"/>
<evidence type="ECO:0000313" key="3">
    <source>
        <dbReference type="Proteomes" id="UP001304895"/>
    </source>
</evidence>
<gene>
    <name evidence="2" type="ORF">BT67DRAFT_11526</name>
</gene>
<dbReference type="EMBL" id="MU853401">
    <property type="protein sequence ID" value="KAK4138497.1"/>
    <property type="molecule type" value="Genomic_DNA"/>
</dbReference>
<dbReference type="AlphaFoldDB" id="A0AAN6USN2"/>
<reference evidence="2" key="1">
    <citation type="journal article" date="2023" name="Mol. Phylogenet. Evol.">
        <title>Genome-scale phylogeny and comparative genomics of the fungal order Sordariales.</title>
        <authorList>
            <person name="Hensen N."/>
            <person name="Bonometti L."/>
            <person name="Westerberg I."/>
            <person name="Brannstrom I.O."/>
            <person name="Guillou S."/>
            <person name="Cros-Aarteil S."/>
            <person name="Calhoun S."/>
            <person name="Haridas S."/>
            <person name="Kuo A."/>
            <person name="Mondo S."/>
            <person name="Pangilinan J."/>
            <person name="Riley R."/>
            <person name="LaButti K."/>
            <person name="Andreopoulos B."/>
            <person name="Lipzen A."/>
            <person name="Chen C."/>
            <person name="Yan M."/>
            <person name="Daum C."/>
            <person name="Ng V."/>
            <person name="Clum A."/>
            <person name="Steindorff A."/>
            <person name="Ohm R.A."/>
            <person name="Martin F."/>
            <person name="Silar P."/>
            <person name="Natvig D.O."/>
            <person name="Lalanne C."/>
            <person name="Gautier V."/>
            <person name="Ament-Velasquez S.L."/>
            <person name="Kruys A."/>
            <person name="Hutchinson M.I."/>
            <person name="Powell A.J."/>
            <person name="Barry K."/>
            <person name="Miller A.N."/>
            <person name="Grigoriev I.V."/>
            <person name="Debuchy R."/>
            <person name="Gladieux P."/>
            <person name="Hiltunen Thoren M."/>
            <person name="Johannesson H."/>
        </authorList>
    </citation>
    <scope>NUCLEOTIDE SEQUENCE</scope>
    <source>
        <strain evidence="2">CBS 123565</strain>
    </source>
</reference>
<feature type="region of interest" description="Disordered" evidence="1">
    <location>
        <begin position="28"/>
        <end position="57"/>
    </location>
</feature>
<accession>A0AAN6USN2</accession>
<organism evidence="2 3">
    <name type="scientific">Trichocladium antarcticum</name>
    <dbReference type="NCBI Taxonomy" id="1450529"/>
    <lineage>
        <taxon>Eukaryota</taxon>
        <taxon>Fungi</taxon>
        <taxon>Dikarya</taxon>
        <taxon>Ascomycota</taxon>
        <taxon>Pezizomycotina</taxon>
        <taxon>Sordariomycetes</taxon>
        <taxon>Sordariomycetidae</taxon>
        <taxon>Sordariales</taxon>
        <taxon>Chaetomiaceae</taxon>
        <taxon>Trichocladium</taxon>
    </lineage>
</organism>
<evidence type="ECO:0000256" key="1">
    <source>
        <dbReference type="SAM" id="MobiDB-lite"/>
    </source>
</evidence>
<reference evidence="2" key="2">
    <citation type="submission" date="2023-05" db="EMBL/GenBank/DDBJ databases">
        <authorList>
            <consortium name="Lawrence Berkeley National Laboratory"/>
            <person name="Steindorff A."/>
            <person name="Hensen N."/>
            <person name="Bonometti L."/>
            <person name="Westerberg I."/>
            <person name="Brannstrom I.O."/>
            <person name="Guillou S."/>
            <person name="Cros-Aarteil S."/>
            <person name="Calhoun S."/>
            <person name="Haridas S."/>
            <person name="Kuo A."/>
            <person name="Mondo S."/>
            <person name="Pangilinan J."/>
            <person name="Riley R."/>
            <person name="Labutti K."/>
            <person name="Andreopoulos B."/>
            <person name="Lipzen A."/>
            <person name="Chen C."/>
            <person name="Yanf M."/>
            <person name="Daum C."/>
            <person name="Ng V."/>
            <person name="Clum A."/>
            <person name="Ohm R."/>
            <person name="Martin F."/>
            <person name="Silar P."/>
            <person name="Natvig D."/>
            <person name="Lalanne C."/>
            <person name="Gautier V."/>
            <person name="Ament-Velasquez S.L."/>
            <person name="Kruys A."/>
            <person name="Hutchinson M.I."/>
            <person name="Powell A.J."/>
            <person name="Barry K."/>
            <person name="Miller A.N."/>
            <person name="Grigoriev I.V."/>
            <person name="Debuchy R."/>
            <person name="Gladieux P."/>
            <person name="Thoren M.H."/>
            <person name="Johannesson H."/>
        </authorList>
    </citation>
    <scope>NUCLEOTIDE SEQUENCE</scope>
    <source>
        <strain evidence="2">CBS 123565</strain>
    </source>
</reference>
<protein>
    <submittedName>
        <fullName evidence="2">Uncharacterized protein</fullName>
    </submittedName>
</protein>
<name>A0AAN6USN2_9PEZI</name>
<dbReference type="Proteomes" id="UP001304895">
    <property type="component" value="Unassembled WGS sequence"/>
</dbReference>
<comment type="caution">
    <text evidence="2">The sequence shown here is derived from an EMBL/GenBank/DDBJ whole genome shotgun (WGS) entry which is preliminary data.</text>
</comment>